<evidence type="ECO:0000256" key="1">
    <source>
        <dbReference type="SAM" id="MobiDB-lite"/>
    </source>
</evidence>
<dbReference type="Gramene" id="Pp3c24_8890V3.2">
    <property type="protein sequence ID" value="Pp3c24_8890V3.2"/>
    <property type="gene ID" value="Pp3c24_8890"/>
</dbReference>
<accession>A0A2K1IG29</accession>
<keyword evidence="4" id="KW-1185">Reference proteome</keyword>
<proteinExistence type="predicted"/>
<dbReference type="EnsemblPlants" id="Pp3c24_8890V3.2">
    <property type="protein sequence ID" value="Pp3c24_8890V3.2"/>
    <property type="gene ID" value="Pp3c24_8890"/>
</dbReference>
<organism evidence="2">
    <name type="scientific">Physcomitrium patens</name>
    <name type="common">Spreading-leaved earth moss</name>
    <name type="synonym">Physcomitrella patens</name>
    <dbReference type="NCBI Taxonomy" id="3218"/>
    <lineage>
        <taxon>Eukaryota</taxon>
        <taxon>Viridiplantae</taxon>
        <taxon>Streptophyta</taxon>
        <taxon>Embryophyta</taxon>
        <taxon>Bryophyta</taxon>
        <taxon>Bryophytina</taxon>
        <taxon>Bryopsida</taxon>
        <taxon>Funariidae</taxon>
        <taxon>Funariales</taxon>
        <taxon>Funariaceae</taxon>
        <taxon>Physcomitrium</taxon>
    </lineage>
</organism>
<dbReference type="PaxDb" id="3218-PP1S73_255V6.1"/>
<reference evidence="2 4" key="2">
    <citation type="journal article" date="2018" name="Plant J.">
        <title>The Physcomitrella patens chromosome-scale assembly reveals moss genome structure and evolution.</title>
        <authorList>
            <person name="Lang D."/>
            <person name="Ullrich K.K."/>
            <person name="Murat F."/>
            <person name="Fuchs J."/>
            <person name="Jenkins J."/>
            <person name="Haas F.B."/>
            <person name="Piednoel M."/>
            <person name="Gundlach H."/>
            <person name="Van Bel M."/>
            <person name="Meyberg R."/>
            <person name="Vives C."/>
            <person name="Morata J."/>
            <person name="Symeonidi A."/>
            <person name="Hiss M."/>
            <person name="Muchero W."/>
            <person name="Kamisugi Y."/>
            <person name="Saleh O."/>
            <person name="Blanc G."/>
            <person name="Decker E.L."/>
            <person name="van Gessel N."/>
            <person name="Grimwood J."/>
            <person name="Hayes R.D."/>
            <person name="Graham S.W."/>
            <person name="Gunter L.E."/>
            <person name="McDaniel S.F."/>
            <person name="Hoernstein S.N.W."/>
            <person name="Larsson A."/>
            <person name="Li F.W."/>
            <person name="Perroud P.F."/>
            <person name="Phillips J."/>
            <person name="Ranjan P."/>
            <person name="Rokshar D.S."/>
            <person name="Rothfels C.J."/>
            <person name="Schneider L."/>
            <person name="Shu S."/>
            <person name="Stevenson D.W."/>
            <person name="Thummler F."/>
            <person name="Tillich M."/>
            <person name="Villarreal Aguilar J.C."/>
            <person name="Widiez T."/>
            <person name="Wong G.K."/>
            <person name="Wymore A."/>
            <person name="Zhang Y."/>
            <person name="Zimmer A.D."/>
            <person name="Quatrano R.S."/>
            <person name="Mayer K.F.X."/>
            <person name="Goodstein D."/>
            <person name="Casacuberta J.M."/>
            <person name="Vandepoele K."/>
            <person name="Reski R."/>
            <person name="Cuming A.C."/>
            <person name="Tuskan G.A."/>
            <person name="Maumus F."/>
            <person name="Salse J."/>
            <person name="Schmutz J."/>
            <person name="Rensing S.A."/>
        </authorList>
    </citation>
    <scope>NUCLEOTIDE SEQUENCE [LARGE SCALE GENOMIC DNA]</scope>
    <source>
        <strain evidence="3 4">cv. Gransden 2004</strain>
    </source>
</reference>
<dbReference type="Proteomes" id="UP000006727">
    <property type="component" value="Chromosome 24"/>
</dbReference>
<reference evidence="3" key="3">
    <citation type="submission" date="2020-12" db="UniProtKB">
        <authorList>
            <consortium name="EnsemblPlants"/>
        </authorList>
    </citation>
    <scope>IDENTIFICATION</scope>
</reference>
<dbReference type="Gramene" id="Pp3c24_8890V3.1">
    <property type="protein sequence ID" value="Pp3c24_8890V3.1"/>
    <property type="gene ID" value="Pp3c24_8890"/>
</dbReference>
<dbReference type="EMBL" id="ABEU02000024">
    <property type="protein sequence ID" value="PNR28228.1"/>
    <property type="molecule type" value="Genomic_DNA"/>
</dbReference>
<evidence type="ECO:0000313" key="3">
    <source>
        <dbReference type="EnsemblPlants" id="Pp3c24_8890V3.1"/>
    </source>
</evidence>
<sequence>MAQLPEKAMKQGGPTFLLIPTILYSDCKHHNKPLCCRHCTCCSVSFITAFFSFSLSRFPIFISMSTYDDTTAAAAQKSEETKGAAQDFTGPAQQKAGEAGGFAQDKGIQAKDGVSGVVKQAGDAIGNAAQSVADTVNPNKSD</sequence>
<dbReference type="EnsemblPlants" id="Pp3c24_8890V3.1">
    <property type="protein sequence ID" value="Pp3c24_8890V3.1"/>
    <property type="gene ID" value="Pp3c24_8890"/>
</dbReference>
<dbReference type="AlphaFoldDB" id="A0A2K1IG29"/>
<evidence type="ECO:0000313" key="4">
    <source>
        <dbReference type="Proteomes" id="UP000006727"/>
    </source>
</evidence>
<evidence type="ECO:0000313" key="2">
    <source>
        <dbReference type="EMBL" id="PNR28228.1"/>
    </source>
</evidence>
<dbReference type="InParanoid" id="A0A2K1IG29"/>
<gene>
    <name evidence="2" type="ORF">PHYPA_028820</name>
</gene>
<name>A0A2K1IG29_PHYPA</name>
<protein>
    <submittedName>
        <fullName evidence="2 3">Uncharacterized protein</fullName>
    </submittedName>
</protein>
<reference evidence="2 4" key="1">
    <citation type="journal article" date="2008" name="Science">
        <title>The Physcomitrella genome reveals evolutionary insights into the conquest of land by plants.</title>
        <authorList>
            <person name="Rensing S."/>
            <person name="Lang D."/>
            <person name="Zimmer A."/>
            <person name="Terry A."/>
            <person name="Salamov A."/>
            <person name="Shapiro H."/>
            <person name="Nishiyama T."/>
            <person name="Perroud P.-F."/>
            <person name="Lindquist E."/>
            <person name="Kamisugi Y."/>
            <person name="Tanahashi T."/>
            <person name="Sakakibara K."/>
            <person name="Fujita T."/>
            <person name="Oishi K."/>
            <person name="Shin-I T."/>
            <person name="Kuroki Y."/>
            <person name="Toyoda A."/>
            <person name="Suzuki Y."/>
            <person name="Hashimoto A."/>
            <person name="Yamaguchi K."/>
            <person name="Sugano A."/>
            <person name="Kohara Y."/>
            <person name="Fujiyama A."/>
            <person name="Anterola A."/>
            <person name="Aoki S."/>
            <person name="Ashton N."/>
            <person name="Barbazuk W.B."/>
            <person name="Barker E."/>
            <person name="Bennetzen J."/>
            <person name="Bezanilla M."/>
            <person name="Blankenship R."/>
            <person name="Cho S.H."/>
            <person name="Dutcher S."/>
            <person name="Estelle M."/>
            <person name="Fawcett J.A."/>
            <person name="Gundlach H."/>
            <person name="Hanada K."/>
            <person name="Heyl A."/>
            <person name="Hicks K.A."/>
            <person name="Hugh J."/>
            <person name="Lohr M."/>
            <person name="Mayer K."/>
            <person name="Melkozernov A."/>
            <person name="Murata T."/>
            <person name="Nelson D."/>
            <person name="Pils B."/>
            <person name="Prigge M."/>
            <person name="Reiss B."/>
            <person name="Renner T."/>
            <person name="Rombauts S."/>
            <person name="Rushton P."/>
            <person name="Sanderfoot A."/>
            <person name="Schween G."/>
            <person name="Shiu S.-H."/>
            <person name="Stueber K."/>
            <person name="Theodoulou F.L."/>
            <person name="Tu H."/>
            <person name="Van de Peer Y."/>
            <person name="Verrier P.J."/>
            <person name="Waters E."/>
            <person name="Wood A."/>
            <person name="Yang L."/>
            <person name="Cove D."/>
            <person name="Cuming A."/>
            <person name="Hasebe M."/>
            <person name="Lucas S."/>
            <person name="Mishler D.B."/>
            <person name="Reski R."/>
            <person name="Grigoriev I."/>
            <person name="Quatrano R.S."/>
            <person name="Boore J.L."/>
        </authorList>
    </citation>
    <scope>NUCLEOTIDE SEQUENCE [LARGE SCALE GENOMIC DNA]</scope>
    <source>
        <strain evidence="3 4">cv. Gransden 2004</strain>
    </source>
</reference>
<feature type="region of interest" description="Disordered" evidence="1">
    <location>
        <begin position="74"/>
        <end position="101"/>
    </location>
</feature>